<keyword evidence="1" id="KW-0732">Signal</keyword>
<gene>
    <name evidence="2" type="ORF">CJP16_12410</name>
</gene>
<accession>A0A2N3IXF0</accession>
<name>A0A2N3IXF0_AERSO</name>
<protein>
    <submittedName>
        <fullName evidence="2">Uncharacterized protein</fullName>
    </submittedName>
</protein>
<feature type="chain" id="PRO_5015001430" evidence="1">
    <location>
        <begin position="19"/>
        <end position="268"/>
    </location>
</feature>
<dbReference type="Proteomes" id="UP000233467">
    <property type="component" value="Unassembled WGS sequence"/>
</dbReference>
<proteinExistence type="predicted"/>
<comment type="caution">
    <text evidence="2">The sequence shown here is derived from an EMBL/GenBank/DDBJ whole genome shotgun (WGS) entry which is preliminary data.</text>
</comment>
<sequence length="268" mass="29534">MKRYLLVSLLLANGSAMAFGEPGRWSEGWGQGQTEYTAVVDEQNSLYISCSEDTKVFMMATVDGVEYGESAGAKGGFTLMVDGNDFFRPYDINTPSVASDFYFMWNRFRDAGTIIVKTEDGKRLILPTQNADKVLPKADSPEFTCLKKVERDLQAAAQAKKPKAPPAPVLVTTPLSSSTFDVSWDWDWDEFMPNVPMKVLQVVSRSDSIAIHKAVVNRGQCSSTPHGRLPLALKFGGAAKFIIPANCNILELNLFTDQGQASYQFSPH</sequence>
<evidence type="ECO:0000313" key="3">
    <source>
        <dbReference type="Proteomes" id="UP000233467"/>
    </source>
</evidence>
<evidence type="ECO:0000256" key="1">
    <source>
        <dbReference type="SAM" id="SignalP"/>
    </source>
</evidence>
<evidence type="ECO:0000313" key="2">
    <source>
        <dbReference type="EMBL" id="PKQ77432.1"/>
    </source>
</evidence>
<dbReference type="RefSeq" id="WP_101324929.1">
    <property type="nucleotide sequence ID" value="NZ_NQMM01000032.1"/>
</dbReference>
<dbReference type="EMBL" id="NQMM01000032">
    <property type="protein sequence ID" value="PKQ77432.1"/>
    <property type="molecule type" value="Genomic_DNA"/>
</dbReference>
<feature type="signal peptide" evidence="1">
    <location>
        <begin position="1"/>
        <end position="18"/>
    </location>
</feature>
<reference evidence="2 3" key="1">
    <citation type="journal article" date="2017" name="Front. Microbiol.">
        <title>Strong Genomic and Phenotypic Heterogeneity in the Aeromonas sobria Species Complex.</title>
        <authorList>
            <person name="Gauthier J."/>
            <person name="Vincent A.T."/>
            <person name="Charette S.J."/>
            <person name="Derome N."/>
        </authorList>
    </citation>
    <scope>NUCLEOTIDE SEQUENCE [LARGE SCALE GENOMIC DNA]</scope>
    <source>
        <strain evidence="2 3">TM18</strain>
    </source>
</reference>
<dbReference type="AlphaFoldDB" id="A0A2N3IXF0"/>
<keyword evidence="3" id="KW-1185">Reference proteome</keyword>
<organism evidence="2 3">
    <name type="scientific">Aeromonas sobria</name>
    <dbReference type="NCBI Taxonomy" id="646"/>
    <lineage>
        <taxon>Bacteria</taxon>
        <taxon>Pseudomonadati</taxon>
        <taxon>Pseudomonadota</taxon>
        <taxon>Gammaproteobacteria</taxon>
        <taxon>Aeromonadales</taxon>
        <taxon>Aeromonadaceae</taxon>
        <taxon>Aeromonas</taxon>
    </lineage>
</organism>